<name>A0A1I5F7A6_9FIRM</name>
<proteinExistence type="predicted"/>
<dbReference type="GO" id="GO:0003677">
    <property type="term" value="F:DNA binding"/>
    <property type="evidence" value="ECO:0007669"/>
    <property type="project" value="UniProtKB-KW"/>
</dbReference>
<dbReference type="EMBL" id="FOWD01000012">
    <property type="protein sequence ID" value="SFO19543.1"/>
    <property type="molecule type" value="Genomic_DNA"/>
</dbReference>
<dbReference type="PANTHER" id="PTHR37299">
    <property type="entry name" value="TRANSCRIPTIONAL REGULATOR-RELATED"/>
    <property type="match status" value="1"/>
</dbReference>
<gene>
    <name evidence="6" type="ORF">SAMN04489757_11281</name>
</gene>
<dbReference type="RefSeq" id="WP_170847937.1">
    <property type="nucleotide sequence ID" value="NZ_BAABFM010000014.1"/>
</dbReference>
<evidence type="ECO:0000259" key="4">
    <source>
        <dbReference type="PROSITE" id="PS50110"/>
    </source>
</evidence>
<dbReference type="SMART" id="SM00448">
    <property type="entry name" value="REC"/>
    <property type="match status" value="1"/>
</dbReference>
<dbReference type="InterPro" id="IPR011006">
    <property type="entry name" value="CheY-like_superfamily"/>
</dbReference>
<dbReference type="InterPro" id="IPR007492">
    <property type="entry name" value="LytTR_DNA-bd_dom"/>
</dbReference>
<organism evidence="6 7">
    <name type="scientific">Anaerocolumna aminovalerica</name>
    <dbReference type="NCBI Taxonomy" id="1527"/>
    <lineage>
        <taxon>Bacteria</taxon>
        <taxon>Bacillati</taxon>
        <taxon>Bacillota</taxon>
        <taxon>Clostridia</taxon>
        <taxon>Lachnospirales</taxon>
        <taxon>Lachnospiraceae</taxon>
        <taxon>Anaerocolumna</taxon>
    </lineage>
</organism>
<accession>A0A1I5F7A6</accession>
<dbReference type="Gene3D" id="2.40.50.1020">
    <property type="entry name" value="LytTr DNA-binding domain"/>
    <property type="match status" value="1"/>
</dbReference>
<dbReference type="STRING" id="1527.SAMN04489757_11281"/>
<dbReference type="Pfam" id="PF00072">
    <property type="entry name" value="Response_reg"/>
    <property type="match status" value="1"/>
</dbReference>
<feature type="domain" description="HTH LytTR-type" evidence="5">
    <location>
        <begin position="145"/>
        <end position="232"/>
    </location>
</feature>
<evidence type="ECO:0000256" key="3">
    <source>
        <dbReference type="PROSITE-ProRule" id="PRU00169"/>
    </source>
</evidence>
<evidence type="ECO:0000313" key="7">
    <source>
        <dbReference type="Proteomes" id="UP000198806"/>
    </source>
</evidence>
<dbReference type="Pfam" id="PF04397">
    <property type="entry name" value="LytTR"/>
    <property type="match status" value="1"/>
</dbReference>
<keyword evidence="3" id="KW-0597">Phosphoprotein</keyword>
<feature type="domain" description="Response regulatory" evidence="4">
    <location>
        <begin position="5"/>
        <end position="123"/>
    </location>
</feature>
<protein>
    <recommendedName>
        <fullName evidence="1">Stage 0 sporulation protein A homolog</fullName>
    </recommendedName>
</protein>
<evidence type="ECO:0000256" key="1">
    <source>
        <dbReference type="ARBA" id="ARBA00018672"/>
    </source>
</evidence>
<dbReference type="SMART" id="SM00850">
    <property type="entry name" value="LytTR"/>
    <property type="match status" value="1"/>
</dbReference>
<dbReference type="PROSITE" id="PS50110">
    <property type="entry name" value="RESPONSE_REGULATORY"/>
    <property type="match status" value="1"/>
</dbReference>
<feature type="modified residue" description="4-aspartylphosphate" evidence="3">
    <location>
        <position position="60"/>
    </location>
</feature>
<evidence type="ECO:0000256" key="2">
    <source>
        <dbReference type="ARBA" id="ARBA00024867"/>
    </source>
</evidence>
<dbReference type="AlphaFoldDB" id="A0A1I5F7A6"/>
<dbReference type="Proteomes" id="UP000198806">
    <property type="component" value="Unassembled WGS sequence"/>
</dbReference>
<keyword evidence="7" id="KW-1185">Reference proteome</keyword>
<evidence type="ECO:0000313" key="6">
    <source>
        <dbReference type="EMBL" id="SFO19543.1"/>
    </source>
</evidence>
<dbReference type="InterPro" id="IPR046947">
    <property type="entry name" value="LytR-like"/>
</dbReference>
<comment type="function">
    <text evidence="2">May play the central regulatory role in sporulation. It may be an element of the effector pathway responsible for the activation of sporulation genes in response to nutritional stress. Spo0A may act in concert with spo0H (a sigma factor) to control the expression of some genes that are critical to the sporulation process.</text>
</comment>
<dbReference type="SUPFAM" id="SSF52172">
    <property type="entry name" value="CheY-like"/>
    <property type="match status" value="1"/>
</dbReference>
<dbReference type="PROSITE" id="PS50930">
    <property type="entry name" value="HTH_LYTTR"/>
    <property type="match status" value="1"/>
</dbReference>
<keyword evidence="6" id="KW-0238">DNA-binding</keyword>
<dbReference type="PANTHER" id="PTHR37299:SF1">
    <property type="entry name" value="STAGE 0 SPORULATION PROTEIN A HOMOLOG"/>
    <property type="match status" value="1"/>
</dbReference>
<dbReference type="GO" id="GO:0000156">
    <property type="term" value="F:phosphorelay response regulator activity"/>
    <property type="evidence" value="ECO:0007669"/>
    <property type="project" value="InterPro"/>
</dbReference>
<sequence length="238" mass="28525">MSAIRLAICDDDNTYLKIIRTKIDNFFSLQNLDIEVKEYSSGKELLIACMHYEFSLIFLDIEMPELSGIKVVEKIRKNNINVEIIFLTSYTEYVFESIKYKPLRFIRKSYLDIELLEALEAFQNILDNSKNYYSFSTIDGEVICKIEDIEYMEVFKHYIYIHYKEMIFKVRGTLKKFEKEFSKWGFIRIHKSFLVSYRYIYSINNSEVVLNDKSILPLSRNRNKYVKDKLVQYIRSLN</sequence>
<reference evidence="6 7" key="1">
    <citation type="submission" date="2016-10" db="EMBL/GenBank/DDBJ databases">
        <authorList>
            <person name="de Groot N.N."/>
        </authorList>
    </citation>
    <scope>NUCLEOTIDE SEQUENCE [LARGE SCALE GENOMIC DNA]</scope>
    <source>
        <strain evidence="6 7">DSM 1283</strain>
    </source>
</reference>
<evidence type="ECO:0000259" key="5">
    <source>
        <dbReference type="PROSITE" id="PS50930"/>
    </source>
</evidence>
<dbReference type="Gene3D" id="3.40.50.2300">
    <property type="match status" value="1"/>
</dbReference>
<dbReference type="InterPro" id="IPR001789">
    <property type="entry name" value="Sig_transdc_resp-reg_receiver"/>
</dbReference>